<dbReference type="Proteomes" id="UP000191672">
    <property type="component" value="Unassembled WGS sequence"/>
</dbReference>
<comment type="caution">
    <text evidence="1">The sequence shown here is derived from an EMBL/GenBank/DDBJ whole genome shotgun (WGS) entry which is preliminary data.</text>
</comment>
<dbReference type="EMBL" id="MDYN01000005">
    <property type="protein sequence ID" value="OQD87646.1"/>
    <property type="molecule type" value="Genomic_DNA"/>
</dbReference>
<sequence length="191" mass="21357">MHLAEERVSLSFLDERALGLERLKWVYDENPWTSQLGGMSKMSPATLDALNILLSPILLPGDVQPIREAIDQGSIDRAALQDAADFIRGREIYEQAYNTAPEALNHGIYGCMLQRFMVTRCPIECPDQAGDKGMNLPAQHVESGSPEVDISESLTTNDCSEDDCSERTAEDEEAEVVAMLDREKDECFFIW</sequence>
<keyword evidence="2" id="KW-1185">Reference proteome</keyword>
<dbReference type="AlphaFoldDB" id="A0A1V6QFJ4"/>
<organism evidence="1 2">
    <name type="scientific">Penicillium antarcticum</name>
    <dbReference type="NCBI Taxonomy" id="416450"/>
    <lineage>
        <taxon>Eukaryota</taxon>
        <taxon>Fungi</taxon>
        <taxon>Dikarya</taxon>
        <taxon>Ascomycota</taxon>
        <taxon>Pezizomycotina</taxon>
        <taxon>Eurotiomycetes</taxon>
        <taxon>Eurotiomycetidae</taxon>
        <taxon>Eurotiales</taxon>
        <taxon>Aspergillaceae</taxon>
        <taxon>Penicillium</taxon>
    </lineage>
</organism>
<gene>
    <name evidence="1" type="ORF">PENANT_c005G03519</name>
</gene>
<name>A0A1V6QFJ4_9EURO</name>
<reference evidence="2" key="1">
    <citation type="journal article" date="2017" name="Nat. Microbiol.">
        <title>Global analysis of biosynthetic gene clusters reveals vast potential of secondary metabolite production in Penicillium species.</title>
        <authorList>
            <person name="Nielsen J.C."/>
            <person name="Grijseels S."/>
            <person name="Prigent S."/>
            <person name="Ji B."/>
            <person name="Dainat J."/>
            <person name="Nielsen K.F."/>
            <person name="Frisvad J.C."/>
            <person name="Workman M."/>
            <person name="Nielsen J."/>
        </authorList>
    </citation>
    <scope>NUCLEOTIDE SEQUENCE [LARGE SCALE GENOMIC DNA]</scope>
    <source>
        <strain evidence="2">IBT 31811</strain>
    </source>
</reference>
<protein>
    <submittedName>
        <fullName evidence="1">Uncharacterized protein</fullName>
    </submittedName>
</protein>
<proteinExistence type="predicted"/>
<accession>A0A1V6QFJ4</accession>
<evidence type="ECO:0000313" key="1">
    <source>
        <dbReference type="EMBL" id="OQD87646.1"/>
    </source>
</evidence>
<evidence type="ECO:0000313" key="2">
    <source>
        <dbReference type="Proteomes" id="UP000191672"/>
    </source>
</evidence>